<evidence type="ECO:0000259" key="5">
    <source>
        <dbReference type="Pfam" id="PF22890"/>
    </source>
</evidence>
<feature type="domain" description="EMC2 TPR-like" evidence="5">
    <location>
        <begin position="110"/>
        <end position="213"/>
    </location>
</feature>
<dbReference type="OMA" id="LMEMLFY"/>
<dbReference type="Gene3D" id="1.25.40.10">
    <property type="entry name" value="Tetratricopeptide repeat domain"/>
    <property type="match status" value="1"/>
</dbReference>
<dbReference type="SUPFAM" id="SSF48452">
    <property type="entry name" value="TPR-like"/>
    <property type="match status" value="1"/>
</dbReference>
<name>B6HF00_PENRW</name>
<keyword evidence="4" id="KW-0256">Endoplasmic reticulum</keyword>
<dbReference type="InterPro" id="IPR019734">
    <property type="entry name" value="TPR_rpt"/>
</dbReference>
<dbReference type="HOGENOM" id="CLU_052388_0_0_1"/>
<proteinExistence type="inferred from homology"/>
<evidence type="ECO:0000256" key="2">
    <source>
        <dbReference type="ARBA" id="ARBA00022803"/>
    </source>
</evidence>
<comment type="similarity">
    <text evidence="4">Belongs to the EMC2 family.</text>
</comment>
<dbReference type="eggNOG" id="KOG3060">
    <property type="taxonomic scope" value="Eukaryota"/>
</dbReference>
<dbReference type="GO" id="GO:0072546">
    <property type="term" value="C:EMC complex"/>
    <property type="evidence" value="ECO:0007669"/>
    <property type="project" value="UniProtKB-UniRule"/>
</dbReference>
<dbReference type="PANTHER" id="PTHR12760">
    <property type="entry name" value="TETRATRICOPEPTIDE REPEAT PROTEIN"/>
    <property type="match status" value="1"/>
</dbReference>
<comment type="subunit">
    <text evidence="4">Component of the ER membrane protein complex (EMC).</text>
</comment>
<dbReference type="FunFam" id="1.25.40.10:FF:001208">
    <property type="entry name" value="Tetratricopeptide repeat domain-containing protein"/>
    <property type="match status" value="1"/>
</dbReference>
<dbReference type="SMART" id="SM00028">
    <property type="entry name" value="TPR"/>
    <property type="match status" value="1"/>
</dbReference>
<dbReference type="AlphaFoldDB" id="B6HF00"/>
<evidence type="ECO:0000256" key="1">
    <source>
        <dbReference type="ARBA" id="ARBA00022737"/>
    </source>
</evidence>
<comment type="subcellular location">
    <subcellularLocation>
        <location evidence="4">Endoplasmic reticulum membrane</location>
        <topology evidence="4">Peripheral membrane protein</topology>
        <orientation evidence="4">Cytoplasmic side</orientation>
    </subcellularLocation>
</comment>
<dbReference type="EMBL" id="AM920435">
    <property type="protein sequence ID" value="CAP86226.1"/>
    <property type="molecule type" value="Genomic_DNA"/>
</dbReference>
<dbReference type="InterPro" id="IPR039856">
    <property type="entry name" value="EMC2-like"/>
</dbReference>
<dbReference type="InterPro" id="IPR055217">
    <property type="entry name" value="TPR_EMC2"/>
</dbReference>
<dbReference type="Pfam" id="PF22890">
    <property type="entry name" value="TPR_EMC2"/>
    <property type="match status" value="1"/>
</dbReference>
<gene>
    <name evidence="6" type="ORF">Pc20g08970</name>
    <name evidence="6" type="ORF">PCH_Pc20g08970</name>
</gene>
<feature type="repeat" description="TPR" evidence="3">
    <location>
        <begin position="157"/>
        <end position="190"/>
    </location>
</feature>
<keyword evidence="4" id="KW-0472">Membrane</keyword>
<organism evidence="6 7">
    <name type="scientific">Penicillium rubens (strain ATCC 28089 / DSM 1075 / NRRL 1951 / Wisconsin 54-1255)</name>
    <name type="common">Penicillium chrysogenum</name>
    <dbReference type="NCBI Taxonomy" id="500485"/>
    <lineage>
        <taxon>Eukaryota</taxon>
        <taxon>Fungi</taxon>
        <taxon>Dikarya</taxon>
        <taxon>Ascomycota</taxon>
        <taxon>Pezizomycotina</taxon>
        <taxon>Eurotiomycetes</taxon>
        <taxon>Eurotiomycetidae</taxon>
        <taxon>Eurotiales</taxon>
        <taxon>Aspergillaceae</taxon>
        <taxon>Penicillium</taxon>
        <taxon>Penicillium chrysogenum species complex</taxon>
    </lineage>
</organism>
<keyword evidence="2 3" id="KW-0802">TPR repeat</keyword>
<evidence type="ECO:0000313" key="6">
    <source>
        <dbReference type="EMBL" id="CAP86226.1"/>
    </source>
</evidence>
<evidence type="ECO:0000256" key="3">
    <source>
        <dbReference type="PROSITE-ProRule" id="PRU00339"/>
    </source>
</evidence>
<reference evidence="6 7" key="1">
    <citation type="journal article" date="2008" name="Nat. Biotechnol.">
        <title>Genome sequencing and analysis of the filamentous fungus Penicillium chrysogenum.</title>
        <authorList>
            <person name="van den Berg M.A."/>
            <person name="Albang R."/>
            <person name="Albermann K."/>
            <person name="Badger J.H."/>
            <person name="Daran J.-M."/>
            <person name="Driessen A.J.M."/>
            <person name="Garcia-Estrada C."/>
            <person name="Fedorova N.D."/>
            <person name="Harris D.M."/>
            <person name="Heijne W.H.M."/>
            <person name="Joardar V.S."/>
            <person name="Kiel J.A.K.W."/>
            <person name="Kovalchuk A."/>
            <person name="Martin J.F."/>
            <person name="Nierman W.C."/>
            <person name="Nijland J.G."/>
            <person name="Pronk J.T."/>
            <person name="Roubos J.A."/>
            <person name="van der Klei I.J."/>
            <person name="van Peij N.N.M.E."/>
            <person name="Veenhuis M."/>
            <person name="von Doehren H."/>
            <person name="Wagner C."/>
            <person name="Wortman J.R."/>
            <person name="Bovenberg R.A.L."/>
        </authorList>
    </citation>
    <scope>NUCLEOTIDE SEQUENCE [LARGE SCALE GENOMIC DNA]</scope>
    <source>
        <strain evidence="7">ATCC 28089 / DSM 1075 / NRRL 1951 / Wisconsin 54-1255</strain>
    </source>
</reference>
<dbReference type="BioCyc" id="PCHR:PC20G08970-MONOMER"/>
<protein>
    <recommendedName>
        <fullName evidence="4">ER membrane protein complex subunit 2</fullName>
    </recommendedName>
</protein>
<keyword evidence="7" id="KW-1185">Reference proteome</keyword>
<keyword evidence="1" id="KW-0677">Repeat</keyword>
<evidence type="ECO:0000313" key="7">
    <source>
        <dbReference type="Proteomes" id="UP000000724"/>
    </source>
</evidence>
<comment type="function">
    <text evidence="4">Part of the endoplasmic reticulum membrane protein complex (EMC) that enables the energy-independent insertion into endoplasmic reticulum membranes of newly synthesized membrane proteins.</text>
</comment>
<dbReference type="InterPro" id="IPR011990">
    <property type="entry name" value="TPR-like_helical_dom_sf"/>
</dbReference>
<dbReference type="PROSITE" id="PS50005">
    <property type="entry name" value="TPR"/>
    <property type="match status" value="1"/>
</dbReference>
<sequence>MAGPVADIREISGSDLISALHLAQQAPAILGQESGSRVSSSNSSETADYYARLEQLLLACLRTGDDQSAHTCLNRLSLRFGPSNERIMGLRGLYEEATAKDQSALERCLQEYDNTLAQSPVNVPILKRRVALLRSLNRPSDAISGLIQLLDAIPTDAEAWCELADLYQSQGLGSQAIFSLEEALLIAPNSWNIHSRLGEVLYICASGGDASQLLGRSVQHFSRSIELCDDYLRGFYGLTLVSQQIINGDSFHSNPGCPQASTRMLDNDYAGVSGQLPKKTLERLKAFALVKLGEIVESRSMDDQHWASSRSELIAAKELLNRQSNIQAA</sequence>
<evidence type="ECO:0000256" key="4">
    <source>
        <dbReference type="RuleBase" id="RU367091"/>
    </source>
</evidence>
<dbReference type="VEuPathDB" id="FungiDB:PCH_Pc20g08970"/>
<dbReference type="STRING" id="500485.B6HF00"/>
<dbReference type="Proteomes" id="UP000000724">
    <property type="component" value="Contig Pc00c20"/>
</dbReference>
<accession>B6HF00</accession>
<dbReference type="OrthoDB" id="124397at2759"/>